<dbReference type="InterPro" id="IPR036890">
    <property type="entry name" value="HATPase_C_sf"/>
</dbReference>
<evidence type="ECO:0000256" key="9">
    <source>
        <dbReference type="ARBA" id="ARBA00022777"/>
    </source>
</evidence>
<evidence type="ECO:0000256" key="13">
    <source>
        <dbReference type="ARBA" id="ARBA00023136"/>
    </source>
</evidence>
<protein>
    <recommendedName>
        <fullName evidence="3">histidine kinase</fullName>
        <ecNumber evidence="3">2.7.13.3</ecNumber>
    </recommendedName>
</protein>
<dbReference type="GO" id="GO:0005524">
    <property type="term" value="F:ATP binding"/>
    <property type="evidence" value="ECO:0007669"/>
    <property type="project" value="UniProtKB-KW"/>
</dbReference>
<dbReference type="InterPro" id="IPR005467">
    <property type="entry name" value="His_kinase_dom"/>
</dbReference>
<dbReference type="SMART" id="SM00304">
    <property type="entry name" value="HAMP"/>
    <property type="match status" value="1"/>
</dbReference>
<feature type="domain" description="Histidine kinase" evidence="15">
    <location>
        <begin position="272"/>
        <end position="487"/>
    </location>
</feature>
<feature type="domain" description="HAMP" evidence="16">
    <location>
        <begin position="191"/>
        <end position="243"/>
    </location>
</feature>
<evidence type="ECO:0000313" key="18">
    <source>
        <dbReference type="Proteomes" id="UP000593601"/>
    </source>
</evidence>
<feature type="transmembrane region" description="Helical" evidence="14">
    <location>
        <begin position="170"/>
        <end position="189"/>
    </location>
</feature>
<name>A0A7M2RKF0_9FIRM</name>
<dbReference type="GO" id="GO:0000155">
    <property type="term" value="F:phosphorelay sensor kinase activity"/>
    <property type="evidence" value="ECO:0007669"/>
    <property type="project" value="InterPro"/>
</dbReference>
<dbReference type="PANTHER" id="PTHR45528">
    <property type="entry name" value="SENSOR HISTIDINE KINASE CPXA"/>
    <property type="match status" value="1"/>
</dbReference>
<dbReference type="PROSITE" id="PS50109">
    <property type="entry name" value="HIS_KIN"/>
    <property type="match status" value="1"/>
</dbReference>
<dbReference type="PANTHER" id="PTHR45528:SF1">
    <property type="entry name" value="SENSOR HISTIDINE KINASE CPXA"/>
    <property type="match status" value="1"/>
</dbReference>
<dbReference type="EC" id="2.7.13.3" evidence="3"/>
<dbReference type="RefSeq" id="WP_193737127.1">
    <property type="nucleotide sequence ID" value="NZ_CP063304.1"/>
</dbReference>
<dbReference type="InterPro" id="IPR036097">
    <property type="entry name" value="HisK_dim/P_sf"/>
</dbReference>
<dbReference type="SUPFAM" id="SSF55874">
    <property type="entry name" value="ATPase domain of HSP90 chaperone/DNA topoisomerase II/histidine kinase"/>
    <property type="match status" value="1"/>
</dbReference>
<dbReference type="GO" id="GO:0005886">
    <property type="term" value="C:plasma membrane"/>
    <property type="evidence" value="ECO:0007669"/>
    <property type="project" value="UniProtKB-SubCell"/>
</dbReference>
<keyword evidence="7 14" id="KW-0812">Transmembrane</keyword>
<dbReference type="PROSITE" id="PS50885">
    <property type="entry name" value="HAMP"/>
    <property type="match status" value="1"/>
</dbReference>
<dbReference type="Gene3D" id="1.10.287.130">
    <property type="match status" value="1"/>
</dbReference>
<keyword evidence="6" id="KW-0808">Transferase</keyword>
<evidence type="ECO:0000256" key="6">
    <source>
        <dbReference type="ARBA" id="ARBA00022679"/>
    </source>
</evidence>
<dbReference type="InterPro" id="IPR050398">
    <property type="entry name" value="HssS/ArlS-like"/>
</dbReference>
<evidence type="ECO:0000256" key="2">
    <source>
        <dbReference type="ARBA" id="ARBA00004651"/>
    </source>
</evidence>
<evidence type="ECO:0000256" key="7">
    <source>
        <dbReference type="ARBA" id="ARBA00022692"/>
    </source>
</evidence>
<dbReference type="CDD" id="cd00082">
    <property type="entry name" value="HisKA"/>
    <property type="match status" value="1"/>
</dbReference>
<gene>
    <name evidence="17" type="ORF">INP51_07825</name>
</gene>
<evidence type="ECO:0000256" key="8">
    <source>
        <dbReference type="ARBA" id="ARBA00022741"/>
    </source>
</evidence>
<keyword evidence="12" id="KW-0902">Two-component regulatory system</keyword>
<keyword evidence="18" id="KW-1185">Reference proteome</keyword>
<dbReference type="InterPro" id="IPR003660">
    <property type="entry name" value="HAMP_dom"/>
</dbReference>
<proteinExistence type="predicted"/>
<dbReference type="FunFam" id="1.10.287.130:FF:000001">
    <property type="entry name" value="Two-component sensor histidine kinase"/>
    <property type="match status" value="1"/>
</dbReference>
<dbReference type="SMART" id="SM00387">
    <property type="entry name" value="HATPase_c"/>
    <property type="match status" value="1"/>
</dbReference>
<dbReference type="AlphaFoldDB" id="A0A7M2RKF0"/>
<dbReference type="Pfam" id="PF00672">
    <property type="entry name" value="HAMP"/>
    <property type="match status" value="1"/>
</dbReference>
<evidence type="ECO:0000259" key="15">
    <source>
        <dbReference type="PROSITE" id="PS50109"/>
    </source>
</evidence>
<evidence type="ECO:0000256" key="1">
    <source>
        <dbReference type="ARBA" id="ARBA00000085"/>
    </source>
</evidence>
<evidence type="ECO:0000256" key="12">
    <source>
        <dbReference type="ARBA" id="ARBA00023012"/>
    </source>
</evidence>
<dbReference type="Gene3D" id="6.10.340.10">
    <property type="match status" value="1"/>
</dbReference>
<dbReference type="Pfam" id="PF00512">
    <property type="entry name" value="HisKA"/>
    <property type="match status" value="1"/>
</dbReference>
<sequence length="487" mass="55769">MKKSIRKRLAVTFMGLIALSVLLTGVVSYAFLPRYYLSKKAETLEHSWDLIDIDKDVSIDSGIRLLQFCINNNLNMIGTDSNLKTIWSYATDQEKQKMQVDLFGYVVVDDYRNVADVIKKTDKYQVQRFHDANVNLDYLELWGKMGNGGYYLVRTPLQSIRDASNLSNQFYFFIGFLILIAGGAAIWYLTKRIVKPIQELTGISQRMADLDFDAKYASGGEDEIGELGNNFNKMSKTLERTITELKTANVELQSDIDKKTEIDEMRKEFLSNVTHELKTPIALIQGYAEGLKDCVNDDDESRDFYCDVIIDESQKMNQMVKKMLTLNQLEFGNEQVEMERFDLADLIRGVLHSSHILIEQKEAHIIFDPDGPVIVWGDEFKVEEVFTNYLTNALNHLNDEKTIEITCEKTDDVVKTTVFNTGDPIPDEDMDNIWIKFYKVDKARTREYGGSGIGLSIVRAIMDSLHQKYGAINYENGVAFWFTLESD</sequence>
<dbReference type="InterPro" id="IPR003594">
    <property type="entry name" value="HATPase_dom"/>
</dbReference>
<evidence type="ECO:0000256" key="10">
    <source>
        <dbReference type="ARBA" id="ARBA00022840"/>
    </source>
</evidence>
<keyword evidence="4" id="KW-1003">Cell membrane</keyword>
<dbReference type="KEGG" id="bliq:INP51_07825"/>
<keyword evidence="13 14" id="KW-0472">Membrane</keyword>
<dbReference type="SMART" id="SM00388">
    <property type="entry name" value="HisKA"/>
    <property type="match status" value="1"/>
</dbReference>
<evidence type="ECO:0000259" key="16">
    <source>
        <dbReference type="PROSITE" id="PS50885"/>
    </source>
</evidence>
<keyword evidence="11 14" id="KW-1133">Transmembrane helix</keyword>
<reference evidence="17 18" key="1">
    <citation type="submission" date="2020-10" db="EMBL/GenBank/DDBJ databases">
        <title>Blautia liquoris sp.nov., isolated from the mud in a fermentation cellar used for the production of Chinese strong-flavoured liquor.</title>
        <authorList>
            <person name="Lu L."/>
        </authorList>
    </citation>
    <scope>NUCLEOTIDE SEQUENCE [LARGE SCALE GENOMIC DNA]</scope>
    <source>
        <strain evidence="17 18">LZLJ-3</strain>
    </source>
</reference>
<dbReference type="CDD" id="cd06225">
    <property type="entry name" value="HAMP"/>
    <property type="match status" value="1"/>
</dbReference>
<evidence type="ECO:0000256" key="11">
    <source>
        <dbReference type="ARBA" id="ARBA00022989"/>
    </source>
</evidence>
<comment type="catalytic activity">
    <reaction evidence="1">
        <text>ATP + protein L-histidine = ADP + protein N-phospho-L-histidine.</text>
        <dbReference type="EC" id="2.7.13.3"/>
    </reaction>
</comment>
<evidence type="ECO:0000256" key="5">
    <source>
        <dbReference type="ARBA" id="ARBA00022553"/>
    </source>
</evidence>
<keyword evidence="5" id="KW-0597">Phosphoprotein</keyword>
<evidence type="ECO:0000256" key="3">
    <source>
        <dbReference type="ARBA" id="ARBA00012438"/>
    </source>
</evidence>
<dbReference type="Proteomes" id="UP000593601">
    <property type="component" value="Chromosome"/>
</dbReference>
<dbReference type="SUPFAM" id="SSF158472">
    <property type="entry name" value="HAMP domain-like"/>
    <property type="match status" value="1"/>
</dbReference>
<evidence type="ECO:0000256" key="14">
    <source>
        <dbReference type="SAM" id="Phobius"/>
    </source>
</evidence>
<evidence type="ECO:0000256" key="4">
    <source>
        <dbReference type="ARBA" id="ARBA00022475"/>
    </source>
</evidence>
<evidence type="ECO:0000313" key="17">
    <source>
        <dbReference type="EMBL" id="QOV20813.1"/>
    </source>
</evidence>
<comment type="subcellular location">
    <subcellularLocation>
        <location evidence="2">Cell membrane</location>
        <topology evidence="2">Multi-pass membrane protein</topology>
    </subcellularLocation>
</comment>
<dbReference type="InterPro" id="IPR003661">
    <property type="entry name" value="HisK_dim/P_dom"/>
</dbReference>
<dbReference type="Pfam" id="PF02518">
    <property type="entry name" value="HATPase_c"/>
    <property type="match status" value="1"/>
</dbReference>
<accession>A0A7M2RKF0</accession>
<keyword evidence="10" id="KW-0067">ATP-binding</keyword>
<keyword evidence="8" id="KW-0547">Nucleotide-binding</keyword>
<dbReference type="Gene3D" id="3.30.565.10">
    <property type="entry name" value="Histidine kinase-like ATPase, C-terminal domain"/>
    <property type="match status" value="1"/>
</dbReference>
<keyword evidence="9" id="KW-0418">Kinase</keyword>
<organism evidence="17 18">
    <name type="scientific">Blautia liquoris</name>
    <dbReference type="NCBI Taxonomy" id="2779518"/>
    <lineage>
        <taxon>Bacteria</taxon>
        <taxon>Bacillati</taxon>
        <taxon>Bacillota</taxon>
        <taxon>Clostridia</taxon>
        <taxon>Lachnospirales</taxon>
        <taxon>Lachnospiraceae</taxon>
        <taxon>Blautia</taxon>
    </lineage>
</organism>
<dbReference type="EMBL" id="CP063304">
    <property type="protein sequence ID" value="QOV20813.1"/>
    <property type="molecule type" value="Genomic_DNA"/>
</dbReference>
<dbReference type="SUPFAM" id="SSF47384">
    <property type="entry name" value="Homodimeric domain of signal transducing histidine kinase"/>
    <property type="match status" value="1"/>
</dbReference>